<protein>
    <recommendedName>
        <fullName evidence="4">GTPase</fullName>
    </recommendedName>
</protein>
<evidence type="ECO:0000313" key="2">
    <source>
        <dbReference type="EMBL" id="MBB3046061.1"/>
    </source>
</evidence>
<keyword evidence="3" id="KW-1185">Reference proteome</keyword>
<dbReference type="RefSeq" id="WP_183408771.1">
    <property type="nucleotide sequence ID" value="NZ_JACHWY010000001.1"/>
</dbReference>
<organism evidence="2 3">
    <name type="scientific">Litorivivens lipolytica</name>
    <dbReference type="NCBI Taxonomy" id="1524264"/>
    <lineage>
        <taxon>Bacteria</taxon>
        <taxon>Pseudomonadati</taxon>
        <taxon>Pseudomonadota</taxon>
        <taxon>Gammaproteobacteria</taxon>
        <taxon>Litorivivens</taxon>
    </lineage>
</organism>
<gene>
    <name evidence="2" type="ORF">FHR99_000297</name>
</gene>
<dbReference type="Proteomes" id="UP000537130">
    <property type="component" value="Unassembled WGS sequence"/>
</dbReference>
<name>A0A7W4W246_9GAMM</name>
<evidence type="ECO:0000256" key="1">
    <source>
        <dbReference type="SAM" id="MobiDB-lite"/>
    </source>
</evidence>
<evidence type="ECO:0008006" key="4">
    <source>
        <dbReference type="Google" id="ProtNLM"/>
    </source>
</evidence>
<proteinExistence type="predicted"/>
<sequence>MKLFRRKGTSSHSQFELDSESVSAWVIRLPRANIAETGKQVYQALDELSKLNCSFHQRLEVLEALRPTINMVLRGLQPRYLNAPIVLPEKTGTIVRLCNAFNLRLIDNYRLVTESLLSHGWVSRHKMSLALAIHRELTERSQLLLRSHLLYQSEGKSYWKKLHECFQIAKKYKLENIRIFDPDHGHCTVERAYLRPMLFVGAHPYQLPQQSQLKLHEDLHFLSEHVWIRDTDVRKCCFLFNPAENQPPIYQELCENSEGWLGIDTTDAVKRLARQMRASANTKDGLPPELCYKLQQAWSSISDRVEQRNDVVQKLDIAVGLSSVHFFAAQEQPFEAFTRDLQTTSPNDSDDLWSHVQDPDAPAHEYEEGEASIEFIDYSDPQQKNADKNKTRYRHFLVHTVNASRNGYCIAWPAEESDQIRNGDVICLRDLDAPCWSIGCIRWLKKQSEEELHAGIEILAHAAEPFVARKLDDGRILRALLLGNESVSGKPQSLLLPAGTIPPFTEMELNQPAGRMRVTLGKLLQETRHFTRYEYRLTQHDSSPEGEDKGDEDLSGAWEII</sequence>
<feature type="region of interest" description="Disordered" evidence="1">
    <location>
        <begin position="537"/>
        <end position="561"/>
    </location>
</feature>
<comment type="caution">
    <text evidence="2">The sequence shown here is derived from an EMBL/GenBank/DDBJ whole genome shotgun (WGS) entry which is preliminary data.</text>
</comment>
<evidence type="ECO:0000313" key="3">
    <source>
        <dbReference type="Proteomes" id="UP000537130"/>
    </source>
</evidence>
<dbReference type="AlphaFoldDB" id="A0A7W4W246"/>
<dbReference type="EMBL" id="JACHWY010000001">
    <property type="protein sequence ID" value="MBB3046061.1"/>
    <property type="molecule type" value="Genomic_DNA"/>
</dbReference>
<feature type="compositionally biased region" description="Basic and acidic residues" evidence="1">
    <location>
        <begin position="537"/>
        <end position="547"/>
    </location>
</feature>
<reference evidence="2 3" key="1">
    <citation type="submission" date="2020-08" db="EMBL/GenBank/DDBJ databases">
        <title>Genomic Encyclopedia of Type Strains, Phase III (KMG-III): the genomes of soil and plant-associated and newly described type strains.</title>
        <authorList>
            <person name="Whitman W."/>
        </authorList>
    </citation>
    <scope>NUCLEOTIDE SEQUENCE [LARGE SCALE GENOMIC DNA]</scope>
    <source>
        <strain evidence="2 3">CECT 8654</strain>
    </source>
</reference>
<accession>A0A7W4W246</accession>